<dbReference type="EMBL" id="CAFBPQ010000002">
    <property type="protein sequence ID" value="CAB5013400.1"/>
    <property type="molecule type" value="Genomic_DNA"/>
</dbReference>
<dbReference type="Gene3D" id="1.10.357.140">
    <property type="entry name" value="UbiA prenyltransferase"/>
    <property type="match status" value="1"/>
</dbReference>
<dbReference type="GO" id="GO:0008495">
    <property type="term" value="F:protoheme IX farnesyltransferase activity"/>
    <property type="evidence" value="ECO:0007669"/>
    <property type="project" value="InterPro"/>
</dbReference>
<evidence type="ECO:0000256" key="2">
    <source>
        <dbReference type="ARBA" id="ARBA00004919"/>
    </source>
</evidence>
<dbReference type="InterPro" id="IPR000537">
    <property type="entry name" value="UbiA_prenyltransferase"/>
</dbReference>
<keyword evidence="6 11" id="KW-1133">Transmembrane helix</keyword>
<sequence>MSNSASRSVSPRNRSNQIRTTLGTYLRLTKPRVIELLLVTTLPAMMLAEQGFPDLGLIVAVLVGGALAAGGANTMNCWIERDRDRIMARTRHRPLPSGEINAQRALIFGLVLEVLAFGLLWSVANLLAAFLALSATVFYIFVYTIWLKPRTTQNIVIGGAAGAVPALVGWAAVTGSLALPAWVLFAIVFVWTPPHFWALAIRYRDDYAAAEIPMLPVTRGPAVAVRHILVYSFVVVAVSFTLPLTITMTVLYPIVAGVLGAVFIYTAVSLYRDSTPARAIRLFTVSNVYLALLFAAVAVDALLIGS</sequence>
<comment type="subcellular location">
    <subcellularLocation>
        <location evidence="1">Cell membrane</location>
        <topology evidence="1">Multi-pass membrane protein</topology>
    </subcellularLocation>
</comment>
<feature type="transmembrane region" description="Helical" evidence="11">
    <location>
        <begin position="282"/>
        <end position="304"/>
    </location>
</feature>
<evidence type="ECO:0000256" key="11">
    <source>
        <dbReference type="SAM" id="Phobius"/>
    </source>
</evidence>
<reference evidence="14" key="1">
    <citation type="submission" date="2020-05" db="EMBL/GenBank/DDBJ databases">
        <authorList>
            <person name="Chiriac C."/>
            <person name="Salcher M."/>
            <person name="Ghai R."/>
            <person name="Kavagutti S V."/>
        </authorList>
    </citation>
    <scope>NUCLEOTIDE SEQUENCE</scope>
</reference>
<dbReference type="EMBL" id="CAEZYK010000043">
    <property type="protein sequence ID" value="CAB4724407.1"/>
    <property type="molecule type" value="Genomic_DNA"/>
</dbReference>
<feature type="transmembrane region" description="Helical" evidence="11">
    <location>
        <begin position="222"/>
        <end position="244"/>
    </location>
</feature>
<evidence type="ECO:0000256" key="1">
    <source>
        <dbReference type="ARBA" id="ARBA00004651"/>
    </source>
</evidence>
<evidence type="ECO:0000256" key="7">
    <source>
        <dbReference type="ARBA" id="ARBA00023133"/>
    </source>
</evidence>
<keyword evidence="4" id="KW-0808">Transferase</keyword>
<protein>
    <recommendedName>
        <fullName evidence="9">Protoheme IX farnesyltransferase</fullName>
    </recommendedName>
    <alternativeName>
        <fullName evidence="10">Heme B farnesyltransferase</fullName>
    </alternativeName>
</protein>
<feature type="transmembrane region" description="Helical" evidence="11">
    <location>
        <begin position="100"/>
        <end position="121"/>
    </location>
</feature>
<keyword evidence="5 11" id="KW-0812">Transmembrane</keyword>
<dbReference type="InterPro" id="IPR006369">
    <property type="entry name" value="Protohaem_IX_farnesylTrfase"/>
</dbReference>
<evidence type="ECO:0000256" key="3">
    <source>
        <dbReference type="ARBA" id="ARBA00022475"/>
    </source>
</evidence>
<accession>A0A6J7LYH1</accession>
<comment type="pathway">
    <text evidence="2">Porphyrin-containing compound metabolism; heme O biosynthesis; heme O from protoheme: step 1/1.</text>
</comment>
<dbReference type="HAMAP" id="MF_00154">
    <property type="entry name" value="CyoE_CtaB"/>
    <property type="match status" value="1"/>
</dbReference>
<dbReference type="GO" id="GO:0006783">
    <property type="term" value="P:heme biosynthetic process"/>
    <property type="evidence" value="ECO:0007669"/>
    <property type="project" value="UniProtKB-KW"/>
</dbReference>
<dbReference type="GO" id="GO:0005886">
    <property type="term" value="C:plasma membrane"/>
    <property type="evidence" value="ECO:0007669"/>
    <property type="project" value="UniProtKB-SubCell"/>
</dbReference>
<keyword evidence="7" id="KW-0350">Heme biosynthesis</keyword>
<evidence type="ECO:0000313" key="12">
    <source>
        <dbReference type="EMBL" id="CAB4724407.1"/>
    </source>
</evidence>
<dbReference type="EMBL" id="CAFBOF010000007">
    <property type="protein sequence ID" value="CAB4972505.1"/>
    <property type="molecule type" value="Genomic_DNA"/>
</dbReference>
<evidence type="ECO:0000256" key="6">
    <source>
        <dbReference type="ARBA" id="ARBA00022989"/>
    </source>
</evidence>
<gene>
    <name evidence="12" type="ORF">UFOPK2683_00872</name>
    <name evidence="13" type="ORF">UFOPK3605_00167</name>
    <name evidence="14" type="ORF">UFOPK3897_00558</name>
    <name evidence="15" type="ORF">UFOPK4121_00183</name>
</gene>
<dbReference type="NCBIfam" id="NF003349">
    <property type="entry name" value="PRK04375.1-2"/>
    <property type="match status" value="1"/>
</dbReference>
<evidence type="ECO:0000256" key="5">
    <source>
        <dbReference type="ARBA" id="ARBA00022692"/>
    </source>
</evidence>
<feature type="transmembrane region" description="Helical" evidence="11">
    <location>
        <begin position="179"/>
        <end position="201"/>
    </location>
</feature>
<evidence type="ECO:0000313" key="13">
    <source>
        <dbReference type="EMBL" id="CAB4895414.1"/>
    </source>
</evidence>
<dbReference type="Pfam" id="PF01040">
    <property type="entry name" value="UbiA"/>
    <property type="match status" value="1"/>
</dbReference>
<dbReference type="NCBIfam" id="TIGR01473">
    <property type="entry name" value="cyoE_ctaB"/>
    <property type="match status" value="1"/>
</dbReference>
<dbReference type="EMBL" id="CAFBMM010000002">
    <property type="protein sequence ID" value="CAB4895414.1"/>
    <property type="molecule type" value="Genomic_DNA"/>
</dbReference>
<feature type="transmembrane region" description="Helical" evidence="11">
    <location>
        <begin position="55"/>
        <end position="79"/>
    </location>
</feature>
<evidence type="ECO:0000256" key="8">
    <source>
        <dbReference type="ARBA" id="ARBA00023136"/>
    </source>
</evidence>
<dbReference type="PANTHER" id="PTHR43448:SF7">
    <property type="entry name" value="4-HYDROXYBENZOATE SOLANESYLTRANSFERASE"/>
    <property type="match status" value="1"/>
</dbReference>
<evidence type="ECO:0000256" key="4">
    <source>
        <dbReference type="ARBA" id="ARBA00022679"/>
    </source>
</evidence>
<feature type="transmembrane region" description="Helical" evidence="11">
    <location>
        <begin position="127"/>
        <end position="147"/>
    </location>
</feature>
<name>A0A6J7LYH1_9ZZZZ</name>
<evidence type="ECO:0000256" key="10">
    <source>
        <dbReference type="ARBA" id="ARBA00042475"/>
    </source>
</evidence>
<organism evidence="14">
    <name type="scientific">freshwater metagenome</name>
    <dbReference type="NCBI Taxonomy" id="449393"/>
    <lineage>
        <taxon>unclassified sequences</taxon>
        <taxon>metagenomes</taxon>
        <taxon>ecological metagenomes</taxon>
    </lineage>
</organism>
<feature type="transmembrane region" description="Helical" evidence="11">
    <location>
        <begin position="250"/>
        <end position="270"/>
    </location>
</feature>
<evidence type="ECO:0000313" key="15">
    <source>
        <dbReference type="EMBL" id="CAB5013400.1"/>
    </source>
</evidence>
<keyword evidence="3" id="KW-1003">Cell membrane</keyword>
<dbReference type="AlphaFoldDB" id="A0A6J7LYH1"/>
<keyword evidence="8 11" id="KW-0472">Membrane</keyword>
<dbReference type="InterPro" id="IPR044878">
    <property type="entry name" value="UbiA_sf"/>
</dbReference>
<dbReference type="CDD" id="cd13957">
    <property type="entry name" value="PT_UbiA_Cox10"/>
    <property type="match status" value="1"/>
</dbReference>
<dbReference type="FunFam" id="1.10.357.140:FF:000001">
    <property type="entry name" value="Protoheme IX farnesyltransferase"/>
    <property type="match status" value="1"/>
</dbReference>
<dbReference type="PANTHER" id="PTHR43448">
    <property type="entry name" value="PROTOHEME IX FARNESYLTRANSFERASE, MITOCHONDRIAL"/>
    <property type="match status" value="1"/>
</dbReference>
<feature type="transmembrane region" description="Helical" evidence="11">
    <location>
        <begin position="154"/>
        <end position="173"/>
    </location>
</feature>
<evidence type="ECO:0000256" key="9">
    <source>
        <dbReference type="ARBA" id="ARBA00040810"/>
    </source>
</evidence>
<evidence type="ECO:0000313" key="14">
    <source>
        <dbReference type="EMBL" id="CAB4972505.1"/>
    </source>
</evidence>
<proteinExistence type="inferred from homology"/>